<evidence type="ECO:0000313" key="1">
    <source>
        <dbReference type="EMBL" id="PKU28613.1"/>
    </source>
</evidence>
<evidence type="ECO:0000313" key="2">
    <source>
        <dbReference type="Proteomes" id="UP000233556"/>
    </source>
</evidence>
<name>A0A2I0T494_LIMLA</name>
<reference evidence="2" key="2">
    <citation type="submission" date="2017-12" db="EMBL/GenBank/DDBJ databases">
        <title>Genome sequence of the Bar-tailed Godwit (Limosa lapponica baueri).</title>
        <authorList>
            <person name="Lima N.C.B."/>
            <person name="Parody-Merino A.M."/>
            <person name="Battley P.F."/>
            <person name="Fidler A.E."/>
            <person name="Prosdocimi F."/>
        </authorList>
    </citation>
    <scope>NUCLEOTIDE SEQUENCE [LARGE SCALE GENOMIC DNA]</scope>
</reference>
<proteinExistence type="predicted"/>
<organism evidence="1 2">
    <name type="scientific">Limosa lapponica baueri</name>
    <dbReference type="NCBI Taxonomy" id="1758121"/>
    <lineage>
        <taxon>Eukaryota</taxon>
        <taxon>Metazoa</taxon>
        <taxon>Chordata</taxon>
        <taxon>Craniata</taxon>
        <taxon>Vertebrata</taxon>
        <taxon>Euteleostomi</taxon>
        <taxon>Archelosauria</taxon>
        <taxon>Archosauria</taxon>
        <taxon>Dinosauria</taxon>
        <taxon>Saurischia</taxon>
        <taxon>Theropoda</taxon>
        <taxon>Coelurosauria</taxon>
        <taxon>Aves</taxon>
        <taxon>Neognathae</taxon>
        <taxon>Neoaves</taxon>
        <taxon>Charadriiformes</taxon>
        <taxon>Scolopacidae</taxon>
        <taxon>Limosa</taxon>
    </lineage>
</organism>
<accession>A0A2I0T494</accession>
<dbReference type="OrthoDB" id="9036313at2759"/>
<dbReference type="AlphaFoldDB" id="A0A2I0T494"/>
<keyword evidence="2" id="KW-1185">Reference proteome</keyword>
<reference evidence="2" key="1">
    <citation type="submission" date="2017-11" db="EMBL/GenBank/DDBJ databases">
        <authorList>
            <person name="Lima N.C."/>
            <person name="Parody-Merino A.M."/>
            <person name="Battley P.F."/>
            <person name="Fidler A.E."/>
            <person name="Prosdocimi F."/>
        </authorList>
    </citation>
    <scope>NUCLEOTIDE SEQUENCE [LARGE SCALE GENOMIC DNA]</scope>
</reference>
<dbReference type="PANTHER" id="PTHR33332">
    <property type="entry name" value="REVERSE TRANSCRIPTASE DOMAIN-CONTAINING PROTEIN"/>
    <property type="match status" value="1"/>
</dbReference>
<evidence type="ECO:0008006" key="3">
    <source>
        <dbReference type="Google" id="ProtNLM"/>
    </source>
</evidence>
<dbReference type="EMBL" id="KZ519857">
    <property type="protein sequence ID" value="PKU28613.1"/>
    <property type="molecule type" value="Genomic_DNA"/>
</dbReference>
<protein>
    <recommendedName>
        <fullName evidence="3">Reverse transcriptase domain-containing protein</fullName>
    </recommendedName>
</protein>
<sequence>MVYDCVGPVLFNIFISSTDSGIKGTLSKFADDTRLSGAVDIPEGRDAIQSDLDKLEGPETQLYPELHQKEHGQQVKGGDSLSALARPYLEYCIQLWSLQHRKEMDLLEQVQTRAAKMIRGIEHFYEDRLRQLGLFSLEKRKLQGDVIATLQGAYKKDGGRLQ</sequence>
<gene>
    <name evidence="1" type="ORF">llap_21083</name>
</gene>
<dbReference type="Proteomes" id="UP000233556">
    <property type="component" value="Unassembled WGS sequence"/>
</dbReference>